<dbReference type="EMBL" id="BK015788">
    <property type="protein sequence ID" value="DAE24927.1"/>
    <property type="molecule type" value="Genomic_DNA"/>
</dbReference>
<proteinExistence type="predicted"/>
<protein>
    <submittedName>
        <fullName evidence="1">Uncharacterized protein</fullName>
    </submittedName>
</protein>
<evidence type="ECO:0000313" key="1">
    <source>
        <dbReference type="EMBL" id="DAE24927.1"/>
    </source>
</evidence>
<name>A0A8S5R0B4_9CAUD</name>
<organism evidence="1">
    <name type="scientific">Siphoviridae sp. ctljn1</name>
    <dbReference type="NCBI Taxonomy" id="2826448"/>
    <lineage>
        <taxon>Viruses</taxon>
        <taxon>Duplodnaviria</taxon>
        <taxon>Heunggongvirae</taxon>
        <taxon>Uroviricota</taxon>
        <taxon>Caudoviricetes</taxon>
    </lineage>
</organism>
<reference evidence="1" key="1">
    <citation type="journal article" date="2021" name="Proc. Natl. Acad. Sci. U.S.A.">
        <title>A Catalog of Tens of Thousands of Viruses from Human Metagenomes Reveals Hidden Associations with Chronic Diseases.</title>
        <authorList>
            <person name="Tisza M.J."/>
            <person name="Buck C.B."/>
        </authorList>
    </citation>
    <scope>NUCLEOTIDE SEQUENCE</scope>
    <source>
        <strain evidence="1">Ctljn1</strain>
    </source>
</reference>
<accession>A0A8S5R0B4</accession>
<sequence length="121" mass="13444">MKKLSEYQNEEAIDLLADILDPVAMILADSEVSALIKSNAPKLKIVQHLLKNHSKEVVKVLARLEGKKVSEYKCNILTLPKVMLEIMNDEELVNFFQSQVQSSDVSASTSATANIKETEAK</sequence>